<organism evidence="2 3">
    <name type="scientific">Otus sunia</name>
    <name type="common">Oriental scops-owl</name>
    <dbReference type="NCBI Taxonomy" id="257818"/>
    <lineage>
        <taxon>Eukaryota</taxon>
        <taxon>Metazoa</taxon>
        <taxon>Chordata</taxon>
        <taxon>Craniata</taxon>
        <taxon>Vertebrata</taxon>
        <taxon>Euteleostomi</taxon>
        <taxon>Archelosauria</taxon>
        <taxon>Archosauria</taxon>
        <taxon>Dinosauria</taxon>
        <taxon>Saurischia</taxon>
        <taxon>Theropoda</taxon>
        <taxon>Coelurosauria</taxon>
        <taxon>Aves</taxon>
        <taxon>Neognathae</taxon>
        <taxon>Neoaves</taxon>
        <taxon>Telluraves</taxon>
        <taxon>Strigiformes</taxon>
        <taxon>Strigidae</taxon>
        <taxon>Otus</taxon>
    </lineage>
</organism>
<name>A0A8C8ALX1_9STRI</name>
<feature type="region of interest" description="Disordered" evidence="1">
    <location>
        <begin position="107"/>
        <end position="126"/>
    </location>
</feature>
<accession>A0A8C8ALX1</accession>
<keyword evidence="3" id="KW-1185">Reference proteome</keyword>
<dbReference type="AlphaFoldDB" id="A0A8C8ALX1"/>
<sequence length="207" mass="22741">MQRPLGQKHQVKDGPCEPHGPSLLLKKRGCTCGKAAGNKSWKGPKYVASTFPPDSFLLSGNKLFFGKRQGTQGATSLNIWVSNLHQHQWFPNTLNDRDLQSLRQNLSEQRTVPPRHPNPQSHPAFTGTKCISQPSGGTLEIHEQQQHGCKNIQGSLCLILPSLPDSCSAGTSQRDNSITLISMKNINMNNSMSYPPSEKVSLLSLAF</sequence>
<dbReference type="InterPro" id="IPR026247">
    <property type="entry name" value="ECSCR"/>
</dbReference>
<protein>
    <submittedName>
        <fullName evidence="2">Uncharacterized protein</fullName>
    </submittedName>
</protein>
<evidence type="ECO:0000313" key="3">
    <source>
        <dbReference type="Proteomes" id="UP000694552"/>
    </source>
</evidence>
<evidence type="ECO:0000256" key="1">
    <source>
        <dbReference type="SAM" id="MobiDB-lite"/>
    </source>
</evidence>
<dbReference type="Pfam" id="PF15820">
    <property type="entry name" value="ECSCR"/>
    <property type="match status" value="1"/>
</dbReference>
<feature type="region of interest" description="Disordered" evidence="1">
    <location>
        <begin position="1"/>
        <end position="20"/>
    </location>
</feature>
<dbReference type="Ensembl" id="ENSOSUT00000007680.1">
    <property type="protein sequence ID" value="ENSOSUP00000007391.1"/>
    <property type="gene ID" value="ENSOSUG00000005486.1"/>
</dbReference>
<evidence type="ECO:0000313" key="2">
    <source>
        <dbReference type="Ensembl" id="ENSOSUP00000007391.1"/>
    </source>
</evidence>
<reference evidence="2" key="2">
    <citation type="submission" date="2025-09" db="UniProtKB">
        <authorList>
            <consortium name="Ensembl"/>
        </authorList>
    </citation>
    <scope>IDENTIFICATION</scope>
</reference>
<proteinExistence type="predicted"/>
<dbReference type="Proteomes" id="UP000694552">
    <property type="component" value="Unplaced"/>
</dbReference>
<reference evidence="2" key="1">
    <citation type="submission" date="2025-08" db="UniProtKB">
        <authorList>
            <consortium name="Ensembl"/>
        </authorList>
    </citation>
    <scope>IDENTIFICATION</scope>
</reference>